<evidence type="ECO:0000256" key="1">
    <source>
        <dbReference type="SAM" id="MobiDB-lite"/>
    </source>
</evidence>
<sequence>MLRGRRGRPGRGAQGDPRPLNRATIPGHCPRFLAASGAVPFETSEPLAQVRDRLVAAGHLARLVEGPGRAVHVADPDGQEIQIHELS</sequence>
<evidence type="ECO:0000313" key="2">
    <source>
        <dbReference type="EMBL" id="ROR55737.1"/>
    </source>
</evidence>
<feature type="region of interest" description="Disordered" evidence="1">
    <location>
        <begin position="1"/>
        <end position="25"/>
    </location>
</feature>
<organism evidence="2 3">
    <name type="scientific">Luteococcus japonicus</name>
    <dbReference type="NCBI Taxonomy" id="33984"/>
    <lineage>
        <taxon>Bacteria</taxon>
        <taxon>Bacillati</taxon>
        <taxon>Actinomycetota</taxon>
        <taxon>Actinomycetes</taxon>
        <taxon>Propionibacteriales</taxon>
        <taxon>Propionibacteriaceae</taxon>
        <taxon>Luteococcus</taxon>
    </lineage>
</organism>
<gene>
    <name evidence="2" type="ORF">EDD41_3017</name>
</gene>
<comment type="caution">
    <text evidence="2">The sequence shown here is derived from an EMBL/GenBank/DDBJ whole genome shotgun (WGS) entry which is preliminary data.</text>
</comment>
<name>A0A3N1ZZ16_9ACTN</name>
<reference evidence="2 3" key="1">
    <citation type="submission" date="2018-11" db="EMBL/GenBank/DDBJ databases">
        <title>Sequencing the genomes of 1000 actinobacteria strains.</title>
        <authorList>
            <person name="Klenk H.-P."/>
        </authorList>
    </citation>
    <scope>NUCLEOTIDE SEQUENCE [LARGE SCALE GENOMIC DNA]</scope>
    <source>
        <strain evidence="2 3">DSM 10546</strain>
    </source>
</reference>
<dbReference type="EMBL" id="RKHG01000001">
    <property type="protein sequence ID" value="ROR55737.1"/>
    <property type="molecule type" value="Genomic_DNA"/>
</dbReference>
<dbReference type="Proteomes" id="UP000275749">
    <property type="component" value="Unassembled WGS sequence"/>
</dbReference>
<accession>A0A3N1ZZ16</accession>
<protein>
    <recommendedName>
        <fullName evidence="4">Glyoxalase-like domain-containing protein</fullName>
    </recommendedName>
</protein>
<dbReference type="AlphaFoldDB" id="A0A3N1ZZ16"/>
<proteinExistence type="predicted"/>
<evidence type="ECO:0008006" key="4">
    <source>
        <dbReference type="Google" id="ProtNLM"/>
    </source>
</evidence>
<evidence type="ECO:0000313" key="3">
    <source>
        <dbReference type="Proteomes" id="UP000275749"/>
    </source>
</evidence>